<evidence type="ECO:0000313" key="12">
    <source>
        <dbReference type="Proteomes" id="UP000469125"/>
    </source>
</evidence>
<feature type="modified residue" description="4-aspartylphosphate" evidence="7">
    <location>
        <position position="54"/>
    </location>
</feature>
<dbReference type="InterPro" id="IPR001867">
    <property type="entry name" value="OmpR/PhoB-type_DNA-bd"/>
</dbReference>
<name>A0A6N8FNM1_9BACI</name>
<dbReference type="Pfam" id="PF00072">
    <property type="entry name" value="Response_reg"/>
    <property type="match status" value="1"/>
</dbReference>
<dbReference type="Gene3D" id="3.40.50.2300">
    <property type="match status" value="1"/>
</dbReference>
<dbReference type="GO" id="GO:0006355">
    <property type="term" value="P:regulation of DNA-templated transcription"/>
    <property type="evidence" value="ECO:0007669"/>
    <property type="project" value="InterPro"/>
</dbReference>
<evidence type="ECO:0000256" key="1">
    <source>
        <dbReference type="ARBA" id="ARBA00004496"/>
    </source>
</evidence>
<evidence type="ECO:0000259" key="9">
    <source>
        <dbReference type="PROSITE" id="PS50110"/>
    </source>
</evidence>
<proteinExistence type="predicted"/>
<feature type="domain" description="OmpR/PhoB-type" evidence="10">
    <location>
        <begin position="138"/>
        <end position="237"/>
    </location>
</feature>
<dbReference type="Gene3D" id="1.10.10.10">
    <property type="entry name" value="Winged helix-like DNA-binding domain superfamily/Winged helix DNA-binding domain"/>
    <property type="match status" value="1"/>
</dbReference>
<evidence type="ECO:0000256" key="3">
    <source>
        <dbReference type="ARBA" id="ARBA00023012"/>
    </source>
</evidence>
<evidence type="ECO:0000256" key="5">
    <source>
        <dbReference type="ARBA" id="ARBA00023125"/>
    </source>
</evidence>
<keyword evidence="4" id="KW-0805">Transcription regulation</keyword>
<dbReference type="RefSeq" id="WP_343042268.1">
    <property type="nucleotide sequence ID" value="NZ_WOCA01000008.1"/>
</dbReference>
<dbReference type="FunFam" id="3.40.50.2300:FF:000001">
    <property type="entry name" value="DNA-binding response regulator PhoB"/>
    <property type="match status" value="1"/>
</dbReference>
<dbReference type="InterPro" id="IPR036388">
    <property type="entry name" value="WH-like_DNA-bd_sf"/>
</dbReference>
<gene>
    <name evidence="11" type="ORF">GMD78_11445</name>
</gene>
<feature type="domain" description="Response regulatory" evidence="9">
    <location>
        <begin position="5"/>
        <end position="118"/>
    </location>
</feature>
<dbReference type="Pfam" id="PF00486">
    <property type="entry name" value="Trans_reg_C"/>
    <property type="match status" value="1"/>
</dbReference>
<dbReference type="SMART" id="SM00862">
    <property type="entry name" value="Trans_reg_C"/>
    <property type="match status" value="1"/>
</dbReference>
<comment type="subcellular location">
    <subcellularLocation>
        <location evidence="1">Cytoplasm</location>
    </subcellularLocation>
</comment>
<dbReference type="GO" id="GO:0005829">
    <property type="term" value="C:cytosol"/>
    <property type="evidence" value="ECO:0007669"/>
    <property type="project" value="TreeGrafter"/>
</dbReference>
<dbReference type="PANTHER" id="PTHR48111:SF40">
    <property type="entry name" value="PHOSPHATE REGULON TRANSCRIPTIONAL REGULATORY PROTEIN PHOB"/>
    <property type="match status" value="1"/>
</dbReference>
<dbReference type="GO" id="GO:0000976">
    <property type="term" value="F:transcription cis-regulatory region binding"/>
    <property type="evidence" value="ECO:0007669"/>
    <property type="project" value="TreeGrafter"/>
</dbReference>
<evidence type="ECO:0000256" key="2">
    <source>
        <dbReference type="ARBA" id="ARBA00022553"/>
    </source>
</evidence>
<accession>A0A6N8FNM1</accession>
<evidence type="ECO:0000256" key="4">
    <source>
        <dbReference type="ARBA" id="ARBA00023015"/>
    </source>
</evidence>
<dbReference type="PROSITE" id="PS51755">
    <property type="entry name" value="OMPR_PHOB"/>
    <property type="match status" value="1"/>
</dbReference>
<evidence type="ECO:0000256" key="7">
    <source>
        <dbReference type="PROSITE-ProRule" id="PRU00169"/>
    </source>
</evidence>
<dbReference type="PROSITE" id="PS50110">
    <property type="entry name" value="RESPONSE_REGULATORY"/>
    <property type="match status" value="1"/>
</dbReference>
<dbReference type="InterPro" id="IPR016032">
    <property type="entry name" value="Sig_transdc_resp-reg_C-effctor"/>
</dbReference>
<evidence type="ECO:0000259" key="10">
    <source>
        <dbReference type="PROSITE" id="PS51755"/>
    </source>
</evidence>
<dbReference type="SUPFAM" id="SSF52172">
    <property type="entry name" value="CheY-like"/>
    <property type="match status" value="1"/>
</dbReference>
<keyword evidence="3" id="KW-0902">Two-component regulatory system</keyword>
<dbReference type="InterPro" id="IPR011006">
    <property type="entry name" value="CheY-like_superfamily"/>
</dbReference>
<organism evidence="11 12">
    <name type="scientific">Ornithinibacillus caprae</name>
    <dbReference type="NCBI Taxonomy" id="2678566"/>
    <lineage>
        <taxon>Bacteria</taxon>
        <taxon>Bacillati</taxon>
        <taxon>Bacillota</taxon>
        <taxon>Bacilli</taxon>
        <taxon>Bacillales</taxon>
        <taxon>Bacillaceae</taxon>
        <taxon>Ornithinibacillus</taxon>
    </lineage>
</organism>
<dbReference type="Gene3D" id="6.10.250.690">
    <property type="match status" value="1"/>
</dbReference>
<dbReference type="InterPro" id="IPR001789">
    <property type="entry name" value="Sig_transdc_resp-reg_receiver"/>
</dbReference>
<keyword evidence="5 8" id="KW-0238">DNA-binding</keyword>
<evidence type="ECO:0000256" key="6">
    <source>
        <dbReference type="ARBA" id="ARBA00023163"/>
    </source>
</evidence>
<dbReference type="CDD" id="cd00383">
    <property type="entry name" value="trans_reg_C"/>
    <property type="match status" value="1"/>
</dbReference>
<sequence>MASEVILLVDDDPDMIEVLGVYLKKNGYEVVTAGDGIEAVETLEIHQPDLIMLDVVMPNLDGFEVCHLIRKKTEVPILFLSSKEEDMDKILGLGVGGDDYISKTTSPAVIVAKIKAHLRRSRTFPPIQPNNRDTSKKQSVLEYPGLFINLESTTVKLNGSVVKLAAKEFQILSLLAQNPERVYSVEKLFELIWGEDSLGDYRTVMVHISNLRKKIEANPDDPTYIKTIRGIGYKFIDKTSE</sequence>
<dbReference type="Proteomes" id="UP000469125">
    <property type="component" value="Unassembled WGS sequence"/>
</dbReference>
<reference evidence="11 12" key="1">
    <citation type="submission" date="2019-11" db="EMBL/GenBank/DDBJ databases">
        <authorList>
            <person name="Li X."/>
        </authorList>
    </citation>
    <scope>NUCLEOTIDE SEQUENCE [LARGE SCALE GENOMIC DNA]</scope>
    <source>
        <strain evidence="11 12">L9</strain>
    </source>
</reference>
<keyword evidence="6" id="KW-0804">Transcription</keyword>
<dbReference type="AlphaFoldDB" id="A0A6N8FNM1"/>
<dbReference type="PANTHER" id="PTHR48111">
    <property type="entry name" value="REGULATOR OF RPOS"/>
    <property type="match status" value="1"/>
</dbReference>
<dbReference type="SMART" id="SM00448">
    <property type="entry name" value="REC"/>
    <property type="match status" value="1"/>
</dbReference>
<dbReference type="EMBL" id="WOCA01000008">
    <property type="protein sequence ID" value="MUK88988.1"/>
    <property type="molecule type" value="Genomic_DNA"/>
</dbReference>
<evidence type="ECO:0000313" key="11">
    <source>
        <dbReference type="EMBL" id="MUK88988.1"/>
    </source>
</evidence>
<comment type="caution">
    <text evidence="11">The sequence shown here is derived from an EMBL/GenBank/DDBJ whole genome shotgun (WGS) entry which is preliminary data.</text>
</comment>
<dbReference type="GO" id="GO:0032993">
    <property type="term" value="C:protein-DNA complex"/>
    <property type="evidence" value="ECO:0007669"/>
    <property type="project" value="TreeGrafter"/>
</dbReference>
<dbReference type="FunFam" id="1.10.10.10:FF:000018">
    <property type="entry name" value="DNA-binding response regulator ResD"/>
    <property type="match status" value="1"/>
</dbReference>
<protein>
    <submittedName>
        <fullName evidence="11">Response regulator</fullName>
    </submittedName>
</protein>
<keyword evidence="2 7" id="KW-0597">Phosphoprotein</keyword>
<keyword evidence="12" id="KW-1185">Reference proteome</keyword>
<dbReference type="GO" id="GO:0000156">
    <property type="term" value="F:phosphorelay response regulator activity"/>
    <property type="evidence" value="ECO:0007669"/>
    <property type="project" value="TreeGrafter"/>
</dbReference>
<dbReference type="InterPro" id="IPR039420">
    <property type="entry name" value="WalR-like"/>
</dbReference>
<evidence type="ECO:0000256" key="8">
    <source>
        <dbReference type="PROSITE-ProRule" id="PRU01091"/>
    </source>
</evidence>
<feature type="DNA-binding region" description="OmpR/PhoB-type" evidence="8">
    <location>
        <begin position="138"/>
        <end position="237"/>
    </location>
</feature>
<dbReference type="CDD" id="cd17574">
    <property type="entry name" value="REC_OmpR"/>
    <property type="match status" value="1"/>
</dbReference>
<dbReference type="SUPFAM" id="SSF46894">
    <property type="entry name" value="C-terminal effector domain of the bipartite response regulators"/>
    <property type="match status" value="1"/>
</dbReference>